<evidence type="ECO:0000313" key="3">
    <source>
        <dbReference type="Proteomes" id="UP000479293"/>
    </source>
</evidence>
<dbReference type="AlphaFoldDB" id="A0A7C9BDC2"/>
<evidence type="ECO:0000313" key="2">
    <source>
        <dbReference type="EMBL" id="MPR32003.1"/>
    </source>
</evidence>
<dbReference type="InterPro" id="IPR029044">
    <property type="entry name" value="Nucleotide-diphossugar_trans"/>
</dbReference>
<dbReference type="PANTHER" id="PTHR22916:SF3">
    <property type="entry name" value="UDP-GLCNAC:BETAGAL BETA-1,3-N-ACETYLGLUCOSAMINYLTRANSFERASE-LIKE PROTEIN 1"/>
    <property type="match status" value="1"/>
</dbReference>
<sequence>MKMPLVSVICTTYNHEDFVDAALASVARQTYPNIELIIIDNASTDSTLSRVDLFCQQNPHAQRIANAWNKGLCSAFNQGLALAQGKYVIDFSGDDILIPSRIERQVAFFENLPEDYGVIFSNALYIDATGAPGRFHYPVDATGRVQIQIPTGDVYKDVLERYFICTPTMMMRRSVIEALGGYDESLTYEDFDFWVRSSVRYMYAYQDEVLTHKRVLPESLSGKVYQPRSGMLQSTFSVCNKAYDLNRSQEEFDALALRIRTFIRKCFYAQEFELAIRFRHLLNYIEDPGLPTELIVFLCRLRLPVNWAYRFYAQRWSKKLTGRRGFDVKFVTNS</sequence>
<dbReference type="InterPro" id="IPR001173">
    <property type="entry name" value="Glyco_trans_2-like"/>
</dbReference>
<evidence type="ECO:0000259" key="1">
    <source>
        <dbReference type="Pfam" id="PF00535"/>
    </source>
</evidence>
<dbReference type="SUPFAM" id="SSF53448">
    <property type="entry name" value="Nucleotide-diphospho-sugar transferases"/>
    <property type="match status" value="1"/>
</dbReference>
<keyword evidence="2" id="KW-0808">Transferase</keyword>
<dbReference type="Pfam" id="PF00535">
    <property type="entry name" value="Glycos_transf_2"/>
    <property type="match status" value="1"/>
</dbReference>
<feature type="domain" description="Glycosyltransferase 2-like" evidence="1">
    <location>
        <begin position="7"/>
        <end position="179"/>
    </location>
</feature>
<dbReference type="Gene3D" id="3.90.550.10">
    <property type="entry name" value="Spore Coat Polysaccharide Biosynthesis Protein SpsA, Chain A"/>
    <property type="match status" value="1"/>
</dbReference>
<dbReference type="EMBL" id="WHLY01000002">
    <property type="protein sequence ID" value="MPR32003.1"/>
    <property type="molecule type" value="Genomic_DNA"/>
</dbReference>
<dbReference type="Proteomes" id="UP000479293">
    <property type="component" value="Unassembled WGS sequence"/>
</dbReference>
<accession>A0A7C9BDC2</accession>
<organism evidence="2 3">
    <name type="scientific">Salmonirosea aquatica</name>
    <dbReference type="NCBI Taxonomy" id="2654236"/>
    <lineage>
        <taxon>Bacteria</taxon>
        <taxon>Pseudomonadati</taxon>
        <taxon>Bacteroidota</taxon>
        <taxon>Cytophagia</taxon>
        <taxon>Cytophagales</taxon>
        <taxon>Spirosomataceae</taxon>
        <taxon>Salmonirosea</taxon>
    </lineage>
</organism>
<comment type="caution">
    <text evidence="2">The sequence shown here is derived from an EMBL/GenBank/DDBJ whole genome shotgun (WGS) entry which is preliminary data.</text>
</comment>
<proteinExistence type="predicted"/>
<dbReference type="RefSeq" id="WP_152756167.1">
    <property type="nucleotide sequence ID" value="NZ_WHLY01000002.1"/>
</dbReference>
<gene>
    <name evidence="2" type="ORF">GBK04_01245</name>
</gene>
<protein>
    <submittedName>
        <fullName evidence="2">Glycosyltransferase</fullName>
    </submittedName>
</protein>
<reference evidence="2 3" key="1">
    <citation type="submission" date="2019-10" db="EMBL/GenBank/DDBJ databases">
        <title>Draft Genome Sequence of Cytophagaceae sp. SJW1-29.</title>
        <authorList>
            <person name="Choi A."/>
        </authorList>
    </citation>
    <scope>NUCLEOTIDE SEQUENCE [LARGE SCALE GENOMIC DNA]</scope>
    <source>
        <strain evidence="2 3">SJW1-29</strain>
    </source>
</reference>
<name>A0A7C9BDC2_9BACT</name>
<keyword evidence="3" id="KW-1185">Reference proteome</keyword>
<dbReference type="GO" id="GO:0016758">
    <property type="term" value="F:hexosyltransferase activity"/>
    <property type="evidence" value="ECO:0007669"/>
    <property type="project" value="UniProtKB-ARBA"/>
</dbReference>
<dbReference type="PANTHER" id="PTHR22916">
    <property type="entry name" value="GLYCOSYLTRANSFERASE"/>
    <property type="match status" value="1"/>
</dbReference>